<dbReference type="InterPro" id="IPR008266">
    <property type="entry name" value="Tyr_kinase_AS"/>
</dbReference>
<name>A0A1I0EJP9_9FIRM</name>
<dbReference type="EC" id="2.7.11.1" evidence="1"/>
<dbReference type="Gene3D" id="3.30.10.20">
    <property type="match status" value="4"/>
</dbReference>
<dbReference type="InterPro" id="IPR020635">
    <property type="entry name" value="Tyr_kinase_cat_dom"/>
</dbReference>
<dbReference type="PANTHER" id="PTHR43289">
    <property type="entry name" value="MITOGEN-ACTIVATED PROTEIN KINASE KINASE KINASE 20-RELATED"/>
    <property type="match status" value="1"/>
</dbReference>
<dbReference type="SMART" id="SM00740">
    <property type="entry name" value="PASTA"/>
    <property type="match status" value="4"/>
</dbReference>
<feature type="domain" description="PASTA" evidence="12">
    <location>
        <begin position="415"/>
        <end position="480"/>
    </location>
</feature>
<proteinExistence type="predicted"/>
<feature type="region of interest" description="Disordered" evidence="10">
    <location>
        <begin position="670"/>
        <end position="739"/>
    </location>
</feature>
<evidence type="ECO:0000256" key="9">
    <source>
        <dbReference type="PROSITE-ProRule" id="PRU10141"/>
    </source>
</evidence>
<dbReference type="PROSITE" id="PS51178">
    <property type="entry name" value="PASTA"/>
    <property type="match status" value="4"/>
</dbReference>
<dbReference type="PROSITE" id="PS50011">
    <property type="entry name" value="PROTEIN_KINASE_DOM"/>
    <property type="match status" value="1"/>
</dbReference>
<feature type="domain" description="PASTA" evidence="12">
    <location>
        <begin position="347"/>
        <end position="414"/>
    </location>
</feature>
<comment type="catalytic activity">
    <reaction evidence="7">
        <text>L-threonyl-[protein] + ATP = O-phospho-L-threonyl-[protein] + ADP + H(+)</text>
        <dbReference type="Rhea" id="RHEA:46608"/>
        <dbReference type="Rhea" id="RHEA-COMP:11060"/>
        <dbReference type="Rhea" id="RHEA-COMP:11605"/>
        <dbReference type="ChEBI" id="CHEBI:15378"/>
        <dbReference type="ChEBI" id="CHEBI:30013"/>
        <dbReference type="ChEBI" id="CHEBI:30616"/>
        <dbReference type="ChEBI" id="CHEBI:61977"/>
        <dbReference type="ChEBI" id="CHEBI:456216"/>
        <dbReference type="EC" id="2.7.11.1"/>
    </reaction>
</comment>
<organism evidence="13 14">
    <name type="scientific">[Clostridium] aminophilum</name>
    <dbReference type="NCBI Taxonomy" id="1526"/>
    <lineage>
        <taxon>Bacteria</taxon>
        <taxon>Bacillati</taxon>
        <taxon>Bacillota</taxon>
        <taxon>Clostridia</taxon>
        <taxon>Lachnospirales</taxon>
        <taxon>Lachnospiraceae</taxon>
    </lineage>
</organism>
<feature type="binding site" evidence="9">
    <location>
        <position position="48"/>
    </location>
    <ligand>
        <name>ATP</name>
        <dbReference type="ChEBI" id="CHEBI:30616"/>
    </ligand>
</feature>
<evidence type="ECO:0000256" key="3">
    <source>
        <dbReference type="ARBA" id="ARBA00022679"/>
    </source>
</evidence>
<dbReference type="OrthoDB" id="9788659at2"/>
<dbReference type="PROSITE" id="PS00109">
    <property type="entry name" value="PROTEIN_KINASE_TYR"/>
    <property type="match status" value="1"/>
</dbReference>
<keyword evidence="14" id="KW-1185">Reference proteome</keyword>
<reference evidence="13 14" key="1">
    <citation type="submission" date="2016-10" db="EMBL/GenBank/DDBJ databases">
        <authorList>
            <person name="de Groot N.N."/>
        </authorList>
    </citation>
    <scope>NUCLEOTIDE SEQUENCE [LARGE SCALE GENOMIC DNA]</scope>
    <source>
        <strain evidence="13 14">KH1P1</strain>
    </source>
</reference>
<keyword evidence="3" id="KW-0808">Transferase</keyword>
<feature type="compositionally biased region" description="Low complexity" evidence="10">
    <location>
        <begin position="670"/>
        <end position="719"/>
    </location>
</feature>
<dbReference type="InterPro" id="IPR017441">
    <property type="entry name" value="Protein_kinase_ATP_BS"/>
</dbReference>
<dbReference type="Proteomes" id="UP000199820">
    <property type="component" value="Unassembled WGS sequence"/>
</dbReference>
<dbReference type="GO" id="GO:0004674">
    <property type="term" value="F:protein serine/threonine kinase activity"/>
    <property type="evidence" value="ECO:0007669"/>
    <property type="project" value="UniProtKB-KW"/>
</dbReference>
<keyword evidence="4 9" id="KW-0547">Nucleotide-binding</keyword>
<accession>A0A1I0EJP9</accession>
<dbReference type="Gene3D" id="3.30.200.20">
    <property type="entry name" value="Phosphorylase Kinase, domain 1"/>
    <property type="match status" value="1"/>
</dbReference>
<sequence>MNETENYHLVRGTILHDRYRIEEVLGMGGFGITYSVIDEKLQQKVAIKEYLQGETATRVPGTKEVIIYDGEAGEQFRAGREKFIEESEKLANLRSEQEVVHIFDYFEENNTAYIVMELLIGETLRERMNRVHRIPVQEAIQILIPVLNGLEKVHAQGLLHRDIAPDNIFLLSSGEVKLFDFGASRYAVTQKSRSLTVQVKSGYTPVEQYQSHGNQGTWTDVYAAAAVFYHMVTGEIPPDSMERMTADTLVPLSKKAVGVRESLSNAVMNALNVFPENRTPTAEMFRNEICAEEVKRRAEEKKKEDIGKMPLWQKCAVAGAIAIALGGAAYVASGAGIRDIARFSNPASSAVRVPNFVNIDLSAAEAMAKDTGIRINVVSKKYSNEILRNRIIEQNVGSGEEVPAEGTVDVVVSAGIQPTNVPDVTGIPKDDALSALGAADLIASFSEEYSYFKPGIVMGQSLEAGSMVDTGSEISVTLSGGYQDVSLKGQGTVGDFTGRFLDEAGQQAQQDHYYIERSGLEYSDTVPRGAVIRQEPAANATIDYYDVVRLVVSDGRERTKVPSVELTEQSAARQLLEDAGLTVEITEISSESVAKGLVMVQDPVADTELEKGSVVHLTVSGGTLANVAATEQRQAAQSQAAQQQAAQQQAAQQQAAQQKAAQQQAAQQQAAQQKAAQQQAAQQQAAQQKAAQQQAAQQKAAQQQAAQQQAAQQQTAKQQNKGGAEAAVSDDAFAKLMGG</sequence>
<gene>
    <name evidence="13" type="ORF">SAMN04487771_10195</name>
</gene>
<evidence type="ECO:0000256" key="7">
    <source>
        <dbReference type="ARBA" id="ARBA00047899"/>
    </source>
</evidence>
<evidence type="ECO:0000256" key="5">
    <source>
        <dbReference type="ARBA" id="ARBA00022777"/>
    </source>
</evidence>
<dbReference type="Gene3D" id="1.10.510.10">
    <property type="entry name" value="Transferase(Phosphotransferase) domain 1"/>
    <property type="match status" value="1"/>
</dbReference>
<evidence type="ECO:0000256" key="1">
    <source>
        <dbReference type="ARBA" id="ARBA00012513"/>
    </source>
</evidence>
<dbReference type="InterPro" id="IPR011009">
    <property type="entry name" value="Kinase-like_dom_sf"/>
</dbReference>
<evidence type="ECO:0000256" key="4">
    <source>
        <dbReference type="ARBA" id="ARBA00022741"/>
    </source>
</evidence>
<feature type="domain" description="PASTA" evidence="12">
    <location>
        <begin position="487"/>
        <end position="554"/>
    </location>
</feature>
<dbReference type="RefSeq" id="WP_074649410.1">
    <property type="nucleotide sequence ID" value="NZ_FOIL01000019.1"/>
</dbReference>
<keyword evidence="6 9" id="KW-0067">ATP-binding</keyword>
<dbReference type="SUPFAM" id="SSF54184">
    <property type="entry name" value="Penicillin-binding protein 2x (pbp-2x), c-terminal domain"/>
    <property type="match status" value="1"/>
</dbReference>
<dbReference type="SMART" id="SM00219">
    <property type="entry name" value="TyrKc"/>
    <property type="match status" value="1"/>
</dbReference>
<evidence type="ECO:0000313" key="14">
    <source>
        <dbReference type="Proteomes" id="UP000199820"/>
    </source>
</evidence>
<feature type="domain" description="Protein kinase" evidence="11">
    <location>
        <begin position="19"/>
        <end position="290"/>
    </location>
</feature>
<comment type="catalytic activity">
    <reaction evidence="8">
        <text>L-seryl-[protein] + ATP = O-phospho-L-seryl-[protein] + ADP + H(+)</text>
        <dbReference type="Rhea" id="RHEA:17989"/>
        <dbReference type="Rhea" id="RHEA-COMP:9863"/>
        <dbReference type="Rhea" id="RHEA-COMP:11604"/>
        <dbReference type="ChEBI" id="CHEBI:15378"/>
        <dbReference type="ChEBI" id="CHEBI:29999"/>
        <dbReference type="ChEBI" id="CHEBI:30616"/>
        <dbReference type="ChEBI" id="CHEBI:83421"/>
        <dbReference type="ChEBI" id="CHEBI:456216"/>
        <dbReference type="EC" id="2.7.11.1"/>
    </reaction>
</comment>
<dbReference type="InterPro" id="IPR005543">
    <property type="entry name" value="PASTA_dom"/>
</dbReference>
<dbReference type="EMBL" id="FOIL01000019">
    <property type="protein sequence ID" value="SET45442.1"/>
    <property type="molecule type" value="Genomic_DNA"/>
</dbReference>
<keyword evidence="2 13" id="KW-0723">Serine/threonine-protein kinase</keyword>
<dbReference type="GO" id="GO:0004713">
    <property type="term" value="F:protein tyrosine kinase activity"/>
    <property type="evidence" value="ECO:0007669"/>
    <property type="project" value="InterPro"/>
</dbReference>
<keyword evidence="5 13" id="KW-0418">Kinase</keyword>
<evidence type="ECO:0000259" key="12">
    <source>
        <dbReference type="PROSITE" id="PS51178"/>
    </source>
</evidence>
<feature type="domain" description="PASTA" evidence="12">
    <location>
        <begin position="555"/>
        <end position="621"/>
    </location>
</feature>
<dbReference type="InterPro" id="IPR000719">
    <property type="entry name" value="Prot_kinase_dom"/>
</dbReference>
<dbReference type="CDD" id="cd14014">
    <property type="entry name" value="STKc_PknB_like"/>
    <property type="match status" value="1"/>
</dbReference>
<protein>
    <recommendedName>
        <fullName evidence="1">non-specific serine/threonine protein kinase</fullName>
        <ecNumber evidence="1">2.7.11.1</ecNumber>
    </recommendedName>
</protein>
<evidence type="ECO:0000256" key="10">
    <source>
        <dbReference type="SAM" id="MobiDB-lite"/>
    </source>
</evidence>
<dbReference type="AlphaFoldDB" id="A0A1I0EJP9"/>
<dbReference type="SUPFAM" id="SSF56112">
    <property type="entry name" value="Protein kinase-like (PK-like)"/>
    <property type="match status" value="1"/>
</dbReference>
<dbReference type="Pfam" id="PF03793">
    <property type="entry name" value="PASTA"/>
    <property type="match status" value="4"/>
</dbReference>
<evidence type="ECO:0000313" key="13">
    <source>
        <dbReference type="EMBL" id="SET45442.1"/>
    </source>
</evidence>
<dbReference type="PROSITE" id="PS00107">
    <property type="entry name" value="PROTEIN_KINASE_ATP"/>
    <property type="match status" value="1"/>
</dbReference>
<dbReference type="PANTHER" id="PTHR43289:SF34">
    <property type="entry name" value="SERINE_THREONINE-PROTEIN KINASE YBDM-RELATED"/>
    <property type="match status" value="1"/>
</dbReference>
<evidence type="ECO:0000259" key="11">
    <source>
        <dbReference type="PROSITE" id="PS50011"/>
    </source>
</evidence>
<dbReference type="GO" id="GO:0005524">
    <property type="term" value="F:ATP binding"/>
    <property type="evidence" value="ECO:0007669"/>
    <property type="project" value="UniProtKB-UniRule"/>
</dbReference>
<evidence type="ECO:0000256" key="8">
    <source>
        <dbReference type="ARBA" id="ARBA00048679"/>
    </source>
</evidence>
<dbReference type="CDD" id="cd06577">
    <property type="entry name" value="PASTA_pknB"/>
    <property type="match status" value="4"/>
</dbReference>
<evidence type="ECO:0000256" key="6">
    <source>
        <dbReference type="ARBA" id="ARBA00022840"/>
    </source>
</evidence>
<evidence type="ECO:0000256" key="2">
    <source>
        <dbReference type="ARBA" id="ARBA00022527"/>
    </source>
</evidence>
<dbReference type="Pfam" id="PF00069">
    <property type="entry name" value="Pkinase"/>
    <property type="match status" value="1"/>
</dbReference>